<dbReference type="OrthoDB" id="3548654at2759"/>
<reference evidence="2 3" key="1">
    <citation type="journal article" date="2013" name="BMC Genomics">
        <title>Genomics-driven discovery of the pneumocandin biosynthetic gene cluster in the fungus Glarea lozoyensis.</title>
        <authorList>
            <person name="Chen L."/>
            <person name="Yue Q."/>
            <person name="Zhang X."/>
            <person name="Xiang M."/>
            <person name="Wang C."/>
            <person name="Li S."/>
            <person name="Che Y."/>
            <person name="Ortiz-Lopez F.J."/>
            <person name="Bills G.F."/>
            <person name="Liu X."/>
            <person name="An Z."/>
        </authorList>
    </citation>
    <scope>NUCLEOTIDE SEQUENCE [LARGE SCALE GENOMIC DNA]</scope>
    <source>
        <strain evidence="3">ATCC 20868 / MF5171</strain>
    </source>
</reference>
<evidence type="ECO:0000313" key="3">
    <source>
        <dbReference type="Proteomes" id="UP000016922"/>
    </source>
</evidence>
<evidence type="ECO:0000313" key="2">
    <source>
        <dbReference type="EMBL" id="EPE34166.1"/>
    </source>
</evidence>
<dbReference type="Pfam" id="PF06985">
    <property type="entry name" value="HET"/>
    <property type="match status" value="1"/>
</dbReference>
<dbReference type="InterPro" id="IPR052895">
    <property type="entry name" value="HetReg/Transcr_Mod"/>
</dbReference>
<dbReference type="GeneID" id="19466232"/>
<dbReference type="Proteomes" id="UP000016922">
    <property type="component" value="Unassembled WGS sequence"/>
</dbReference>
<dbReference type="PANTHER" id="PTHR24148">
    <property type="entry name" value="ANKYRIN REPEAT DOMAIN-CONTAINING PROTEIN 39 HOMOLOG-RELATED"/>
    <property type="match status" value="1"/>
</dbReference>
<feature type="domain" description="Heterokaryon incompatibility" evidence="1">
    <location>
        <begin position="56"/>
        <end position="231"/>
    </location>
</feature>
<protein>
    <recommendedName>
        <fullName evidence="1">Heterokaryon incompatibility domain-containing protein</fullName>
    </recommendedName>
</protein>
<dbReference type="HOGENOM" id="CLU_004184_7_0_1"/>
<accession>S3DQ26</accession>
<dbReference type="OMA" id="CNMMCAN"/>
<gene>
    <name evidence="2" type="ORF">GLAREA_07179</name>
</gene>
<proteinExistence type="predicted"/>
<dbReference type="InterPro" id="IPR010730">
    <property type="entry name" value="HET"/>
</dbReference>
<dbReference type="eggNOG" id="ENOG502SHSN">
    <property type="taxonomic scope" value="Eukaryota"/>
</dbReference>
<dbReference type="KEGG" id="glz:GLAREA_07179"/>
<keyword evidence="3" id="KW-1185">Reference proteome</keyword>
<name>S3DQ26_GLAL2</name>
<dbReference type="AlphaFoldDB" id="S3DQ26"/>
<dbReference type="PANTHER" id="PTHR24148:SF73">
    <property type="entry name" value="HET DOMAIN PROTEIN (AFU_ORTHOLOGUE AFUA_8G01020)"/>
    <property type="match status" value="1"/>
</dbReference>
<dbReference type="Pfam" id="PF26639">
    <property type="entry name" value="Het-6_barrel"/>
    <property type="match status" value="1"/>
</dbReference>
<dbReference type="EMBL" id="KE145357">
    <property type="protein sequence ID" value="EPE34166.1"/>
    <property type="molecule type" value="Genomic_DNA"/>
</dbReference>
<sequence>MAFHLACLEISEELYVYTDLPTDEPESIRLLKLCSGPNEPIKVSLQVANLDKNPQYDCLSYTWADPLYHGLSAPADIQITNGERSIPILCDGLILKITSNLQEALKELINRAAQDTERQNLIWIDAICINQYDEAANKKEKGHQINMMGSIYSAAKSVIVWLGITDEHSKPAIEAVNLFSTIEPETFSNVRISTLFDDVLNELTDEVDIEWLSLAAFLQRTWFSRIWVVQEVFLPTKILVLCGSSTLTWSAITACSRFLRATNLGNVLMEEAEKVTNPNTATETVYVKNILSNQYIFESMREQKRADRVLNLEQLLSYSRYFNATEAQDHVFALYGIWAKSLPKEKIPERMGAELKESVARVYTRATLESIRETGDLNILSLVEDASVRAIQLQREGLQELSDLPSWVPDYRVVLQPTPLSGNPRLTGGDVGRWNASAGLIWEIPISVDNSAPSVLLPVKGVCFDTISEISKAESEIMGRHQLKSILYLLSNCPSTYPDGSTTIEAFYRTLIKDTYLNQPASSSARLAFPYFILMRVLELEVAMNNEPEQYTTQMTETKSLIQDLCSRPDNNGIIPSWEMIEEMRGKIEDEDKPPELTREINDIHHGVLTAVTARRLFRCGKGWMGITAESVQVGDVVWVLAGMKVPVVLRSVEGKRWKVVGEGYVHGIMNGEGIRGREKEVDSIDLE</sequence>
<evidence type="ECO:0000259" key="1">
    <source>
        <dbReference type="Pfam" id="PF06985"/>
    </source>
</evidence>
<organism evidence="2 3">
    <name type="scientific">Glarea lozoyensis (strain ATCC 20868 / MF5171)</name>
    <dbReference type="NCBI Taxonomy" id="1116229"/>
    <lineage>
        <taxon>Eukaryota</taxon>
        <taxon>Fungi</taxon>
        <taxon>Dikarya</taxon>
        <taxon>Ascomycota</taxon>
        <taxon>Pezizomycotina</taxon>
        <taxon>Leotiomycetes</taxon>
        <taxon>Helotiales</taxon>
        <taxon>Helotiaceae</taxon>
        <taxon>Glarea</taxon>
    </lineage>
</organism>
<dbReference type="RefSeq" id="XP_008079318.1">
    <property type="nucleotide sequence ID" value="XM_008081127.1"/>
</dbReference>